<reference evidence="1" key="1">
    <citation type="submission" date="2023-07" db="EMBL/GenBank/DDBJ databases">
        <title>draft genome sequence of fig (Ficus carica).</title>
        <authorList>
            <person name="Takahashi T."/>
            <person name="Nishimura K."/>
        </authorList>
    </citation>
    <scope>NUCLEOTIDE SEQUENCE</scope>
</reference>
<dbReference type="AlphaFoldDB" id="A0AA88D745"/>
<dbReference type="EMBL" id="BTGU01000024">
    <property type="protein sequence ID" value="GMN46900.1"/>
    <property type="molecule type" value="Genomic_DNA"/>
</dbReference>
<sequence>METVGTVTTCSSIASVGDLIVMEMETDDTVTISMAIRWLAISLMSDTGPVVFSDGVVMVLVTGVGHGAAGDLGHGDKEDDTTGKAGDFTRNPSSQFVRDCCRDCFLSSLFVTVRLVAARAVMPFIIGGNAFPTEVARAGERFHEFDDRGVATAFVLESRRPTKWRSITTLTLV</sequence>
<name>A0AA88D745_FICCA</name>
<evidence type="ECO:0000313" key="1">
    <source>
        <dbReference type="EMBL" id="GMN46900.1"/>
    </source>
</evidence>
<dbReference type="Proteomes" id="UP001187192">
    <property type="component" value="Unassembled WGS sequence"/>
</dbReference>
<evidence type="ECO:0000313" key="2">
    <source>
        <dbReference type="Proteomes" id="UP001187192"/>
    </source>
</evidence>
<gene>
    <name evidence="1" type="ORF">TIFTF001_016086</name>
</gene>
<comment type="caution">
    <text evidence="1">The sequence shown here is derived from an EMBL/GenBank/DDBJ whole genome shotgun (WGS) entry which is preliminary data.</text>
</comment>
<organism evidence="1 2">
    <name type="scientific">Ficus carica</name>
    <name type="common">Common fig</name>
    <dbReference type="NCBI Taxonomy" id="3494"/>
    <lineage>
        <taxon>Eukaryota</taxon>
        <taxon>Viridiplantae</taxon>
        <taxon>Streptophyta</taxon>
        <taxon>Embryophyta</taxon>
        <taxon>Tracheophyta</taxon>
        <taxon>Spermatophyta</taxon>
        <taxon>Magnoliopsida</taxon>
        <taxon>eudicotyledons</taxon>
        <taxon>Gunneridae</taxon>
        <taxon>Pentapetalae</taxon>
        <taxon>rosids</taxon>
        <taxon>fabids</taxon>
        <taxon>Rosales</taxon>
        <taxon>Moraceae</taxon>
        <taxon>Ficeae</taxon>
        <taxon>Ficus</taxon>
    </lineage>
</organism>
<protein>
    <submittedName>
        <fullName evidence="1">Uncharacterized protein</fullName>
    </submittedName>
</protein>
<accession>A0AA88D745</accession>
<keyword evidence="2" id="KW-1185">Reference proteome</keyword>
<proteinExistence type="predicted"/>